<dbReference type="Proteomes" id="UP001497457">
    <property type="component" value="Chromosome 23rd"/>
</dbReference>
<dbReference type="AlphaFoldDB" id="A0ABC9AYJ3"/>
<accession>A0ABC9AYJ3</accession>
<feature type="signal peptide" evidence="1">
    <location>
        <begin position="1"/>
        <end position="23"/>
    </location>
</feature>
<protein>
    <submittedName>
        <fullName evidence="2">Uncharacterized protein</fullName>
    </submittedName>
</protein>
<reference evidence="2" key="1">
    <citation type="submission" date="2024-10" db="EMBL/GenBank/DDBJ databases">
        <authorList>
            <person name="Ryan C."/>
        </authorList>
    </citation>
    <scope>NUCLEOTIDE SEQUENCE [LARGE SCALE GENOMIC DNA]</scope>
</reference>
<feature type="chain" id="PRO_5044841701" evidence="1">
    <location>
        <begin position="24"/>
        <end position="78"/>
    </location>
</feature>
<dbReference type="EMBL" id="OZ075133">
    <property type="protein sequence ID" value="CAL4988996.1"/>
    <property type="molecule type" value="Genomic_DNA"/>
</dbReference>
<gene>
    <name evidence="2" type="ORF">URODEC1_LOCUS59525</name>
</gene>
<name>A0ABC9AYJ3_9POAL</name>
<sequence length="78" mass="8645">MNARYVTLCFFLVLVLHGDSTLADSCRQFVKVHPFCFDAMCKGNCFLEGKASDGSYVGGYKCDGHGIWSLCICLLCKH</sequence>
<evidence type="ECO:0000313" key="2">
    <source>
        <dbReference type="EMBL" id="CAL4988996.1"/>
    </source>
</evidence>
<keyword evidence="3" id="KW-1185">Reference proteome</keyword>
<organism evidence="2 3">
    <name type="scientific">Urochloa decumbens</name>
    <dbReference type="NCBI Taxonomy" id="240449"/>
    <lineage>
        <taxon>Eukaryota</taxon>
        <taxon>Viridiplantae</taxon>
        <taxon>Streptophyta</taxon>
        <taxon>Embryophyta</taxon>
        <taxon>Tracheophyta</taxon>
        <taxon>Spermatophyta</taxon>
        <taxon>Magnoliopsida</taxon>
        <taxon>Liliopsida</taxon>
        <taxon>Poales</taxon>
        <taxon>Poaceae</taxon>
        <taxon>PACMAD clade</taxon>
        <taxon>Panicoideae</taxon>
        <taxon>Panicodae</taxon>
        <taxon>Paniceae</taxon>
        <taxon>Melinidinae</taxon>
        <taxon>Urochloa</taxon>
    </lineage>
</organism>
<evidence type="ECO:0000313" key="3">
    <source>
        <dbReference type="Proteomes" id="UP001497457"/>
    </source>
</evidence>
<evidence type="ECO:0000256" key="1">
    <source>
        <dbReference type="SAM" id="SignalP"/>
    </source>
</evidence>
<keyword evidence="1" id="KW-0732">Signal</keyword>
<proteinExistence type="predicted"/>